<dbReference type="EC" id="2.4.2.7" evidence="5"/>
<evidence type="ECO:0000256" key="9">
    <source>
        <dbReference type="ARBA" id="ARBA00022726"/>
    </source>
</evidence>
<evidence type="ECO:0000256" key="5">
    <source>
        <dbReference type="ARBA" id="ARBA00011893"/>
    </source>
</evidence>
<evidence type="ECO:0000256" key="3">
    <source>
        <dbReference type="ARBA" id="ARBA00004659"/>
    </source>
</evidence>
<evidence type="ECO:0000256" key="1">
    <source>
        <dbReference type="ARBA" id="ARBA00000868"/>
    </source>
</evidence>
<dbReference type="PANTHER" id="PTHR32315">
    <property type="entry name" value="ADENINE PHOSPHORIBOSYLTRANSFERASE"/>
    <property type="match status" value="1"/>
</dbReference>
<dbReference type="Gene3D" id="3.40.50.2020">
    <property type="match status" value="1"/>
</dbReference>
<dbReference type="GO" id="GO:0005737">
    <property type="term" value="C:cytoplasm"/>
    <property type="evidence" value="ECO:0007669"/>
    <property type="project" value="UniProtKB-SubCell"/>
</dbReference>
<reference evidence="11" key="1">
    <citation type="submission" date="2018-05" db="EMBL/GenBank/DDBJ databases">
        <authorList>
            <person name="Lanie J.A."/>
            <person name="Ng W.-L."/>
            <person name="Kazmierczak K.M."/>
            <person name="Andrzejewski T.M."/>
            <person name="Davidsen T.M."/>
            <person name="Wayne K.J."/>
            <person name="Tettelin H."/>
            <person name="Glass J.I."/>
            <person name="Rusch D."/>
            <person name="Podicherti R."/>
            <person name="Tsui H.-C.T."/>
            <person name="Winkler M.E."/>
        </authorList>
    </citation>
    <scope>NUCLEOTIDE SEQUENCE</scope>
</reference>
<dbReference type="PANTHER" id="PTHR32315:SF3">
    <property type="entry name" value="ADENINE PHOSPHORIBOSYLTRANSFERASE"/>
    <property type="match status" value="1"/>
</dbReference>
<dbReference type="CDD" id="cd06223">
    <property type="entry name" value="PRTases_typeI"/>
    <property type="match status" value="1"/>
</dbReference>
<dbReference type="GO" id="GO:0003999">
    <property type="term" value="F:adenine phosphoribosyltransferase activity"/>
    <property type="evidence" value="ECO:0007669"/>
    <property type="project" value="UniProtKB-EC"/>
</dbReference>
<evidence type="ECO:0000256" key="8">
    <source>
        <dbReference type="ARBA" id="ARBA00022679"/>
    </source>
</evidence>
<comment type="similarity">
    <text evidence="4">Belongs to the purine/pyrimidine phosphoribosyltransferase family.</text>
</comment>
<comment type="pathway">
    <text evidence="3">Purine metabolism; AMP biosynthesis via salvage pathway; AMP from adenine: step 1/1.</text>
</comment>
<name>A0A382KEN7_9ZZZZ</name>
<protein>
    <recommendedName>
        <fullName evidence="5">adenine phosphoribosyltransferase</fullName>
        <ecNumber evidence="5">2.4.2.7</ecNumber>
    </recommendedName>
</protein>
<dbReference type="EMBL" id="UINC01079675">
    <property type="protein sequence ID" value="SVC21903.1"/>
    <property type="molecule type" value="Genomic_DNA"/>
</dbReference>
<accession>A0A382KEN7</accession>
<keyword evidence="6" id="KW-0963">Cytoplasm</keyword>
<dbReference type="InterPro" id="IPR050054">
    <property type="entry name" value="UPRTase/APRTase"/>
</dbReference>
<keyword evidence="8" id="KW-0808">Transferase</keyword>
<gene>
    <name evidence="11" type="ORF">METZ01_LOCUS274757</name>
</gene>
<evidence type="ECO:0000259" key="10">
    <source>
        <dbReference type="Pfam" id="PF00156"/>
    </source>
</evidence>
<comment type="catalytic activity">
    <reaction evidence="1">
        <text>AMP + diphosphate = 5-phospho-alpha-D-ribose 1-diphosphate + adenine</text>
        <dbReference type="Rhea" id="RHEA:16609"/>
        <dbReference type="ChEBI" id="CHEBI:16708"/>
        <dbReference type="ChEBI" id="CHEBI:33019"/>
        <dbReference type="ChEBI" id="CHEBI:58017"/>
        <dbReference type="ChEBI" id="CHEBI:456215"/>
        <dbReference type="EC" id="2.4.2.7"/>
    </reaction>
</comment>
<dbReference type="AlphaFoldDB" id="A0A382KEN7"/>
<organism evidence="11">
    <name type="scientific">marine metagenome</name>
    <dbReference type="NCBI Taxonomy" id="408172"/>
    <lineage>
        <taxon>unclassified sequences</taxon>
        <taxon>metagenomes</taxon>
        <taxon>ecological metagenomes</taxon>
    </lineage>
</organism>
<evidence type="ECO:0000256" key="6">
    <source>
        <dbReference type="ARBA" id="ARBA00022490"/>
    </source>
</evidence>
<evidence type="ECO:0000313" key="11">
    <source>
        <dbReference type="EMBL" id="SVC21903.1"/>
    </source>
</evidence>
<evidence type="ECO:0000256" key="4">
    <source>
        <dbReference type="ARBA" id="ARBA00008391"/>
    </source>
</evidence>
<feature type="non-terminal residue" evidence="11">
    <location>
        <position position="1"/>
    </location>
</feature>
<evidence type="ECO:0000256" key="7">
    <source>
        <dbReference type="ARBA" id="ARBA00022676"/>
    </source>
</evidence>
<proteinExistence type="inferred from homology"/>
<dbReference type="GO" id="GO:0006166">
    <property type="term" value="P:purine ribonucleoside salvage"/>
    <property type="evidence" value="ECO:0007669"/>
    <property type="project" value="UniProtKB-KW"/>
</dbReference>
<dbReference type="GO" id="GO:0006168">
    <property type="term" value="P:adenine salvage"/>
    <property type="evidence" value="ECO:0007669"/>
    <property type="project" value="TreeGrafter"/>
</dbReference>
<evidence type="ECO:0000256" key="2">
    <source>
        <dbReference type="ARBA" id="ARBA00004496"/>
    </source>
</evidence>
<comment type="subcellular location">
    <subcellularLocation>
        <location evidence="2">Cytoplasm</location>
    </subcellularLocation>
</comment>
<dbReference type="InterPro" id="IPR029057">
    <property type="entry name" value="PRTase-like"/>
</dbReference>
<dbReference type="GO" id="GO:0016208">
    <property type="term" value="F:AMP binding"/>
    <property type="evidence" value="ECO:0007669"/>
    <property type="project" value="TreeGrafter"/>
</dbReference>
<dbReference type="GO" id="GO:0002055">
    <property type="term" value="F:adenine binding"/>
    <property type="evidence" value="ECO:0007669"/>
    <property type="project" value="TreeGrafter"/>
</dbReference>
<dbReference type="InterPro" id="IPR000836">
    <property type="entry name" value="PRTase_dom"/>
</dbReference>
<dbReference type="GO" id="GO:0044209">
    <property type="term" value="P:AMP salvage"/>
    <property type="evidence" value="ECO:0007669"/>
    <property type="project" value="TreeGrafter"/>
</dbReference>
<dbReference type="Pfam" id="PF00156">
    <property type="entry name" value="Pribosyltran"/>
    <property type="match status" value="1"/>
</dbReference>
<dbReference type="SUPFAM" id="SSF53271">
    <property type="entry name" value="PRTase-like"/>
    <property type="match status" value="1"/>
</dbReference>
<keyword evidence="9" id="KW-0660">Purine salvage</keyword>
<sequence length="77" mass="8150">DKMEIHADAFIPGTKVLVVDDLLATGGTVMSAIALVEKLGGVITEAAFIVDLPDIGGSKKLQDNGYKMFSLTEFEGH</sequence>
<feature type="domain" description="Phosphoribosyltransferase" evidence="10">
    <location>
        <begin position="9"/>
        <end position="54"/>
    </location>
</feature>
<keyword evidence="7" id="KW-0328">Glycosyltransferase</keyword>